<evidence type="ECO:0000313" key="2">
    <source>
        <dbReference type="Proteomes" id="UP000580250"/>
    </source>
</evidence>
<sequence length="57" mass="6592">MCASCGEIVLSCLFVSIGLYKFYKLEVSDVFVERIKEVHPIPKHARWINFAQNVFKS</sequence>
<name>A0A6V7YD78_MELEN</name>
<organism evidence="1 2">
    <name type="scientific">Meloidogyne enterolobii</name>
    <name type="common">Root-knot nematode worm</name>
    <name type="synonym">Meloidogyne mayaguensis</name>
    <dbReference type="NCBI Taxonomy" id="390850"/>
    <lineage>
        <taxon>Eukaryota</taxon>
        <taxon>Metazoa</taxon>
        <taxon>Ecdysozoa</taxon>
        <taxon>Nematoda</taxon>
        <taxon>Chromadorea</taxon>
        <taxon>Rhabditida</taxon>
        <taxon>Tylenchina</taxon>
        <taxon>Tylenchomorpha</taxon>
        <taxon>Tylenchoidea</taxon>
        <taxon>Meloidogynidae</taxon>
        <taxon>Meloidogyninae</taxon>
        <taxon>Meloidogyne</taxon>
    </lineage>
</organism>
<accession>A0A6V7YD78</accession>
<proteinExistence type="predicted"/>
<gene>
    <name evidence="1" type="ORF">MENT_LOCUS62778</name>
</gene>
<comment type="caution">
    <text evidence="1">The sequence shown here is derived from an EMBL/GenBank/DDBJ whole genome shotgun (WGS) entry which is preliminary data.</text>
</comment>
<dbReference type="AlphaFoldDB" id="A0A6V7YD78"/>
<dbReference type="Proteomes" id="UP000580250">
    <property type="component" value="Unassembled WGS sequence"/>
</dbReference>
<dbReference type="EMBL" id="CAJEWN010003834">
    <property type="protein sequence ID" value="CAD2208707.1"/>
    <property type="molecule type" value="Genomic_DNA"/>
</dbReference>
<reference evidence="1 2" key="1">
    <citation type="submission" date="2020-08" db="EMBL/GenBank/DDBJ databases">
        <authorList>
            <person name="Koutsovoulos G."/>
            <person name="Danchin GJ E."/>
        </authorList>
    </citation>
    <scope>NUCLEOTIDE SEQUENCE [LARGE SCALE GENOMIC DNA]</scope>
</reference>
<evidence type="ECO:0000313" key="1">
    <source>
        <dbReference type="EMBL" id="CAD2208707.1"/>
    </source>
</evidence>
<protein>
    <submittedName>
        <fullName evidence="1">Uncharacterized protein</fullName>
    </submittedName>
</protein>